<sequence>MRSLRSSFFIAWNSIARGARVSSALRLTGPLLRHCGIEVEASCNTRRNKGRKEGQAGTLVVGSRPAKGSPQWFVRLLTQNCDGNRPRDPVLCFYWIVAAAVRRAGDERGNF</sequence>
<keyword evidence="2" id="KW-1185">Reference proteome</keyword>
<gene>
    <name evidence="1" type="ORF">B0T14DRAFT_511428</name>
</gene>
<organism evidence="1 2">
    <name type="scientific">Immersiella caudata</name>
    <dbReference type="NCBI Taxonomy" id="314043"/>
    <lineage>
        <taxon>Eukaryota</taxon>
        <taxon>Fungi</taxon>
        <taxon>Dikarya</taxon>
        <taxon>Ascomycota</taxon>
        <taxon>Pezizomycotina</taxon>
        <taxon>Sordariomycetes</taxon>
        <taxon>Sordariomycetidae</taxon>
        <taxon>Sordariales</taxon>
        <taxon>Lasiosphaeriaceae</taxon>
        <taxon>Immersiella</taxon>
    </lineage>
</organism>
<protein>
    <submittedName>
        <fullName evidence="1">Uncharacterized protein</fullName>
    </submittedName>
</protein>
<dbReference type="AlphaFoldDB" id="A0AA39X4U4"/>
<dbReference type="Proteomes" id="UP001175000">
    <property type="component" value="Unassembled WGS sequence"/>
</dbReference>
<name>A0AA39X4U4_9PEZI</name>
<evidence type="ECO:0000313" key="2">
    <source>
        <dbReference type="Proteomes" id="UP001175000"/>
    </source>
</evidence>
<proteinExistence type="predicted"/>
<evidence type="ECO:0000313" key="1">
    <source>
        <dbReference type="EMBL" id="KAK0626967.1"/>
    </source>
</evidence>
<accession>A0AA39X4U4</accession>
<reference evidence="1" key="1">
    <citation type="submission" date="2023-06" db="EMBL/GenBank/DDBJ databases">
        <title>Genome-scale phylogeny and comparative genomics of the fungal order Sordariales.</title>
        <authorList>
            <consortium name="Lawrence Berkeley National Laboratory"/>
            <person name="Hensen N."/>
            <person name="Bonometti L."/>
            <person name="Westerberg I."/>
            <person name="Brannstrom I.O."/>
            <person name="Guillou S."/>
            <person name="Cros-Aarteil S."/>
            <person name="Calhoun S."/>
            <person name="Haridas S."/>
            <person name="Kuo A."/>
            <person name="Mondo S."/>
            <person name="Pangilinan J."/>
            <person name="Riley R."/>
            <person name="Labutti K."/>
            <person name="Andreopoulos B."/>
            <person name="Lipzen A."/>
            <person name="Chen C."/>
            <person name="Yanf M."/>
            <person name="Daum C."/>
            <person name="Ng V."/>
            <person name="Clum A."/>
            <person name="Steindorff A."/>
            <person name="Ohm R."/>
            <person name="Martin F."/>
            <person name="Silar P."/>
            <person name="Natvig D."/>
            <person name="Lalanne C."/>
            <person name="Gautier V."/>
            <person name="Ament-Velasquez S.L."/>
            <person name="Kruys A."/>
            <person name="Hutchinson M.I."/>
            <person name="Powell A.J."/>
            <person name="Barry K."/>
            <person name="Miller A.N."/>
            <person name="Grigoriev I.V."/>
            <person name="Debuchy R."/>
            <person name="Gladieux P."/>
            <person name="Thoren M.H."/>
            <person name="Johannesson H."/>
        </authorList>
    </citation>
    <scope>NUCLEOTIDE SEQUENCE</scope>
    <source>
        <strain evidence="1">CBS 606.72</strain>
    </source>
</reference>
<comment type="caution">
    <text evidence="1">The sequence shown here is derived from an EMBL/GenBank/DDBJ whole genome shotgun (WGS) entry which is preliminary data.</text>
</comment>
<dbReference type="EMBL" id="JAULSU010000002">
    <property type="protein sequence ID" value="KAK0626967.1"/>
    <property type="molecule type" value="Genomic_DNA"/>
</dbReference>